<dbReference type="InterPro" id="IPR019337">
    <property type="entry name" value="Telomere_length_regulation_dom"/>
</dbReference>
<evidence type="ECO:0000313" key="3">
    <source>
        <dbReference type="EMBL" id="KRX02049.1"/>
    </source>
</evidence>
<dbReference type="Gene3D" id="1.25.40.720">
    <property type="entry name" value="Telomere length regulation protein 2, C-terminal domain"/>
    <property type="match status" value="1"/>
</dbReference>
<dbReference type="Pfam" id="PF10193">
    <property type="entry name" value="Telomere_reg-2"/>
    <property type="match status" value="1"/>
</dbReference>
<dbReference type="InterPro" id="IPR018253">
    <property type="entry name" value="DnaJ_domain_CS"/>
</dbReference>
<dbReference type="AlphaFoldDB" id="A0A0V0QIB9"/>
<gene>
    <name evidence="3" type="ORF">PPERSA_07694</name>
</gene>
<dbReference type="SUPFAM" id="SSF46565">
    <property type="entry name" value="Chaperone J-domain"/>
    <property type="match status" value="1"/>
</dbReference>
<feature type="compositionally biased region" description="Polar residues" evidence="1">
    <location>
        <begin position="310"/>
        <end position="336"/>
    </location>
</feature>
<dbReference type="PROSITE" id="PS00636">
    <property type="entry name" value="DNAJ_1"/>
    <property type="match status" value="1"/>
</dbReference>
<keyword evidence="4" id="KW-1185">Reference proteome</keyword>
<dbReference type="InParanoid" id="A0A0V0QIB9"/>
<feature type="domain" description="J" evidence="2">
    <location>
        <begin position="6"/>
        <end position="72"/>
    </location>
</feature>
<dbReference type="InterPro" id="IPR038528">
    <property type="entry name" value="TEL2_C_sf"/>
</dbReference>
<dbReference type="Gene3D" id="1.10.287.110">
    <property type="entry name" value="DnaJ domain"/>
    <property type="match status" value="1"/>
</dbReference>
<feature type="compositionally biased region" description="Low complexity" evidence="1">
    <location>
        <begin position="81"/>
        <end position="92"/>
    </location>
</feature>
<dbReference type="GO" id="GO:0044183">
    <property type="term" value="F:protein folding chaperone"/>
    <property type="evidence" value="ECO:0007669"/>
    <property type="project" value="TreeGrafter"/>
</dbReference>
<evidence type="ECO:0000313" key="4">
    <source>
        <dbReference type="Proteomes" id="UP000054937"/>
    </source>
</evidence>
<dbReference type="InterPro" id="IPR001623">
    <property type="entry name" value="DnaJ_domain"/>
</dbReference>
<dbReference type="GO" id="GO:0051087">
    <property type="term" value="F:protein-folding chaperone binding"/>
    <property type="evidence" value="ECO:0007669"/>
    <property type="project" value="TreeGrafter"/>
</dbReference>
<feature type="region of interest" description="Disordered" evidence="1">
    <location>
        <begin position="371"/>
        <end position="391"/>
    </location>
</feature>
<evidence type="ECO:0000259" key="2">
    <source>
        <dbReference type="PROSITE" id="PS50076"/>
    </source>
</evidence>
<dbReference type="GO" id="GO:0005634">
    <property type="term" value="C:nucleus"/>
    <property type="evidence" value="ECO:0007669"/>
    <property type="project" value="TreeGrafter"/>
</dbReference>
<dbReference type="OrthoDB" id="1507364at2759"/>
<dbReference type="PANTHER" id="PTHR43948">
    <property type="entry name" value="DNAJ HOMOLOG SUBFAMILY B"/>
    <property type="match status" value="1"/>
</dbReference>
<organism evidence="3 4">
    <name type="scientific">Pseudocohnilembus persalinus</name>
    <name type="common">Ciliate</name>
    <dbReference type="NCBI Taxonomy" id="266149"/>
    <lineage>
        <taxon>Eukaryota</taxon>
        <taxon>Sar</taxon>
        <taxon>Alveolata</taxon>
        <taxon>Ciliophora</taxon>
        <taxon>Intramacronucleata</taxon>
        <taxon>Oligohymenophorea</taxon>
        <taxon>Scuticociliatia</taxon>
        <taxon>Philasterida</taxon>
        <taxon>Pseudocohnilembidae</taxon>
        <taxon>Pseudocohnilembus</taxon>
    </lineage>
</organism>
<feature type="region of interest" description="Disordered" evidence="1">
    <location>
        <begin position="73"/>
        <end position="111"/>
    </location>
</feature>
<protein>
    <submittedName>
        <fullName evidence="3">DnaJ domain</fullName>
    </submittedName>
</protein>
<sequence>MVKNHNYYDLLGVQKNAQEAEIKKAYKKQALKWHPDKNQENKEHAKEHFKKISEAYSVLQDKKQRQIYDKHGTVNPHEIRQQQQQQRNNNNRYYGKRPEWDNTPYYPNGEPDFEQEYYQDQFFRQKDQPKYKTNNSRNFGGGFSSMFDDGFFEFTFERAQKIFEEAFGKDELFEAGFRNFGFFSDPFTNNRKQIGAQNNQNQIAVRNQGGPMSIFEDNDDFFGSGFGSMGKMMQKMEQRMNNMMNQAFGGDPFAEMRQMQKKMMGNFGMDFDQVFENNSQMFSNNHKKNNKNQNQNFQGFQQTQFFAQKSDSSNPTHSYKQQYQSTTIGKNGKSSTVAKNYQKFGDGREFQEVRERVRDGDKILRDQRYHPGSQLNYQNQQQQKQQQQLNSDSYYNNQQIRDGNERIFEPPEQRKKRQLQQNLQYNMGQLGAYSNNSLNNQFAPSSRNISSRGSLQSNGYRALDIPQDPQAAHIKNEDNDFLNFDDYPDYFILEQAKQQNQIQDQIYLQDNLSDSEKSDNIHDFQTQEENEQQQEIFDSDSDDSFEEINTDNIGGQQDLKQGKAPKHLYDCLLGLRSEDKTRIEQSLKHLNYLIRKNLDDLELLWEDLALQLITLHSIDSWCYNFDTYRSRALVSLCILKPEQLSKILIDRFYSEKSSLGDKHFIVGILNKSAVELSSNPSRYQTEKMNEYDEKQDNAFYFQKLETKYLNQYEEQKKQQKAVEDAKRQEKIGQKSKRWGQTRINHELSQQQLKEEQKLLITPQNQTNLQKIKKQDLIIYLINKYQTSFFL</sequence>
<dbReference type="Pfam" id="PF00226">
    <property type="entry name" value="DnaJ"/>
    <property type="match status" value="1"/>
</dbReference>
<dbReference type="GO" id="GO:0051082">
    <property type="term" value="F:unfolded protein binding"/>
    <property type="evidence" value="ECO:0007669"/>
    <property type="project" value="TreeGrafter"/>
</dbReference>
<name>A0A0V0QIB9_PSEPJ</name>
<dbReference type="InterPro" id="IPR036869">
    <property type="entry name" value="J_dom_sf"/>
</dbReference>
<feature type="region of interest" description="Disordered" evidence="1">
    <location>
        <begin position="308"/>
        <end position="336"/>
    </location>
</feature>
<dbReference type="PROSITE" id="PS50076">
    <property type="entry name" value="DNAJ_2"/>
    <property type="match status" value="1"/>
</dbReference>
<dbReference type="SMART" id="SM00271">
    <property type="entry name" value="DnaJ"/>
    <property type="match status" value="1"/>
</dbReference>
<evidence type="ECO:0000256" key="1">
    <source>
        <dbReference type="SAM" id="MobiDB-lite"/>
    </source>
</evidence>
<reference evidence="3 4" key="1">
    <citation type="journal article" date="2015" name="Sci. Rep.">
        <title>Genome of the facultative scuticociliatosis pathogen Pseudocohnilembus persalinus provides insight into its virulence through horizontal gene transfer.</title>
        <authorList>
            <person name="Xiong J."/>
            <person name="Wang G."/>
            <person name="Cheng J."/>
            <person name="Tian M."/>
            <person name="Pan X."/>
            <person name="Warren A."/>
            <person name="Jiang C."/>
            <person name="Yuan D."/>
            <person name="Miao W."/>
        </authorList>
    </citation>
    <scope>NUCLEOTIDE SEQUENCE [LARGE SCALE GENOMIC DNA]</scope>
    <source>
        <strain evidence="3">36N120E</strain>
    </source>
</reference>
<proteinExistence type="predicted"/>
<comment type="caution">
    <text evidence="3">The sequence shown here is derived from an EMBL/GenBank/DDBJ whole genome shotgun (WGS) entry which is preliminary data.</text>
</comment>
<dbReference type="Proteomes" id="UP000054937">
    <property type="component" value="Unassembled WGS sequence"/>
</dbReference>
<dbReference type="CDD" id="cd06257">
    <property type="entry name" value="DnaJ"/>
    <property type="match status" value="1"/>
</dbReference>
<dbReference type="PRINTS" id="PR00625">
    <property type="entry name" value="JDOMAIN"/>
</dbReference>
<accession>A0A0V0QIB9</accession>
<dbReference type="GO" id="GO:0005737">
    <property type="term" value="C:cytoplasm"/>
    <property type="evidence" value="ECO:0007669"/>
    <property type="project" value="TreeGrafter"/>
</dbReference>
<dbReference type="PANTHER" id="PTHR43948:SF10">
    <property type="entry name" value="MRJ, ISOFORM E"/>
    <property type="match status" value="1"/>
</dbReference>
<dbReference type="EMBL" id="LDAU01000159">
    <property type="protein sequence ID" value="KRX02049.1"/>
    <property type="molecule type" value="Genomic_DNA"/>
</dbReference>
<feature type="compositionally biased region" description="Low complexity" evidence="1">
    <location>
        <begin position="374"/>
        <end position="390"/>
    </location>
</feature>